<dbReference type="GO" id="GO:0034039">
    <property type="term" value="F:8-oxo-7,8-dihydroguanine DNA N-glycosylase activity"/>
    <property type="evidence" value="ECO:0007669"/>
    <property type="project" value="TreeGrafter"/>
</dbReference>
<dbReference type="GO" id="GO:0000701">
    <property type="term" value="F:purine-specific mismatch base pair DNA N-glycosylase activity"/>
    <property type="evidence" value="ECO:0007669"/>
    <property type="project" value="UniProtKB-EC"/>
</dbReference>
<dbReference type="GO" id="GO:0035485">
    <property type="term" value="F:adenine/guanine mispair binding"/>
    <property type="evidence" value="ECO:0007669"/>
    <property type="project" value="TreeGrafter"/>
</dbReference>
<comment type="similarity">
    <text evidence="3 14">Belongs to the Nth/MutY family.</text>
</comment>
<keyword evidence="12" id="KW-0234">DNA repair</keyword>
<dbReference type="Gene3D" id="3.90.79.10">
    <property type="entry name" value="Nucleoside Triphosphate Pyrophosphohydrolase"/>
    <property type="match status" value="1"/>
</dbReference>
<sequence>MIKPRARSTKPGAALLAWYDAHRRELPWRALAGEAPDPYRVWLSEIMLQQTTVATVKQRYAAFLSRWPAIDDLARAPLDDVLAQWAGLGYYARARNLHACACAVVEAYKGRFPRDEAALRRLPGVGAYTAAAIAAIAFDQPCVAVDGNVERVIARLHAVEAPPRKVAPLIREKAAALMSPARPGDSVQALMELGALICAPRTPDCPACPLSPDCAARRLGAQSDYPAREVKAPKPKRRGAIFILRRGDEALLLRRPPRGLLGGMNAFPSTPLTQDIAAAEFSRFAPAPARWRALEAPVTHIFTHFALEATVFVAHTRGKAAPADCRWAARANLGKEGLPTLMRKAAAHAGLLDA</sequence>
<evidence type="ECO:0000256" key="7">
    <source>
        <dbReference type="ARBA" id="ARBA00022723"/>
    </source>
</evidence>
<dbReference type="RefSeq" id="WP_123174257.1">
    <property type="nucleotide sequence ID" value="NZ_QWDD01000001.1"/>
</dbReference>
<dbReference type="PANTHER" id="PTHR42944">
    <property type="entry name" value="ADENINE DNA GLYCOSYLASE"/>
    <property type="match status" value="1"/>
</dbReference>
<dbReference type="SMART" id="SM00478">
    <property type="entry name" value="ENDO3c"/>
    <property type="match status" value="1"/>
</dbReference>
<dbReference type="Gene3D" id="1.10.340.30">
    <property type="entry name" value="Hypothetical protein, domain 2"/>
    <property type="match status" value="1"/>
</dbReference>
<proteinExistence type="inferred from homology"/>
<evidence type="ECO:0000256" key="1">
    <source>
        <dbReference type="ARBA" id="ARBA00000843"/>
    </source>
</evidence>
<evidence type="ECO:0000313" key="16">
    <source>
        <dbReference type="EMBL" id="RNJ48251.1"/>
    </source>
</evidence>
<dbReference type="InterPro" id="IPR023170">
    <property type="entry name" value="HhH_base_excis_C"/>
</dbReference>
<name>A0A3M9XK23_9HYPH</name>
<dbReference type="Gene3D" id="1.10.1670.10">
    <property type="entry name" value="Helix-hairpin-Helix base-excision DNA repair enzymes (C-terminal)"/>
    <property type="match status" value="1"/>
</dbReference>
<evidence type="ECO:0000256" key="9">
    <source>
        <dbReference type="ARBA" id="ARBA00022801"/>
    </source>
</evidence>
<keyword evidence="9" id="KW-0378">Hydrolase</keyword>
<dbReference type="CDD" id="cd00056">
    <property type="entry name" value="ENDO3c"/>
    <property type="match status" value="1"/>
</dbReference>
<dbReference type="InterPro" id="IPR005760">
    <property type="entry name" value="A/G_AdeGlyc_MutY"/>
</dbReference>
<dbReference type="NCBIfam" id="TIGR01084">
    <property type="entry name" value="mutY"/>
    <property type="match status" value="1"/>
</dbReference>
<evidence type="ECO:0000256" key="10">
    <source>
        <dbReference type="ARBA" id="ARBA00023004"/>
    </source>
</evidence>
<keyword evidence="17" id="KW-1185">Reference proteome</keyword>
<dbReference type="GO" id="GO:0051539">
    <property type="term" value="F:4 iron, 4 sulfur cluster binding"/>
    <property type="evidence" value="ECO:0007669"/>
    <property type="project" value="UniProtKB-UniRule"/>
</dbReference>
<dbReference type="SUPFAM" id="SSF48150">
    <property type="entry name" value="DNA-glycosylase"/>
    <property type="match status" value="1"/>
</dbReference>
<evidence type="ECO:0000256" key="2">
    <source>
        <dbReference type="ARBA" id="ARBA00002933"/>
    </source>
</evidence>
<evidence type="ECO:0000256" key="11">
    <source>
        <dbReference type="ARBA" id="ARBA00023014"/>
    </source>
</evidence>
<reference evidence="16 17" key="1">
    <citation type="submission" date="2018-08" db="EMBL/GenBank/DDBJ databases">
        <title>Genome sequence of Methylocystis hirsuta CSC1, a methanotroph able to accumulate PHAs.</title>
        <authorList>
            <person name="Bordel S."/>
            <person name="Rodriguez E."/>
            <person name="Gancedo J."/>
            <person name="Munoz R."/>
        </authorList>
    </citation>
    <scope>NUCLEOTIDE SEQUENCE [LARGE SCALE GENOMIC DNA]</scope>
    <source>
        <strain evidence="16 17">CSC1</strain>
    </source>
</reference>
<dbReference type="InterPro" id="IPR015797">
    <property type="entry name" value="NUDIX_hydrolase-like_dom_sf"/>
</dbReference>
<dbReference type="PANTHER" id="PTHR42944:SF1">
    <property type="entry name" value="ADENINE DNA GLYCOSYLASE"/>
    <property type="match status" value="1"/>
</dbReference>
<dbReference type="SUPFAM" id="SSF55811">
    <property type="entry name" value="Nudix"/>
    <property type="match status" value="1"/>
</dbReference>
<organism evidence="16 17">
    <name type="scientific">Methylocystis hirsuta</name>
    <dbReference type="NCBI Taxonomy" id="369798"/>
    <lineage>
        <taxon>Bacteria</taxon>
        <taxon>Pseudomonadati</taxon>
        <taxon>Pseudomonadota</taxon>
        <taxon>Alphaproteobacteria</taxon>
        <taxon>Hyphomicrobiales</taxon>
        <taxon>Methylocystaceae</taxon>
        <taxon>Methylocystis</taxon>
    </lineage>
</organism>
<evidence type="ECO:0000256" key="14">
    <source>
        <dbReference type="RuleBase" id="RU365096"/>
    </source>
</evidence>
<dbReference type="InterPro" id="IPR003265">
    <property type="entry name" value="HhH-GPD_domain"/>
</dbReference>
<dbReference type="GO" id="GO:0006298">
    <property type="term" value="P:mismatch repair"/>
    <property type="evidence" value="ECO:0007669"/>
    <property type="project" value="TreeGrafter"/>
</dbReference>
<evidence type="ECO:0000256" key="8">
    <source>
        <dbReference type="ARBA" id="ARBA00022763"/>
    </source>
</evidence>
<evidence type="ECO:0000256" key="3">
    <source>
        <dbReference type="ARBA" id="ARBA00008343"/>
    </source>
</evidence>
<comment type="catalytic activity">
    <reaction evidence="1 14">
        <text>Hydrolyzes free adenine bases from 7,8-dihydro-8-oxoguanine:adenine mismatched double-stranded DNA, leaving an apurinic site.</text>
        <dbReference type="EC" id="3.2.2.31"/>
    </reaction>
</comment>
<dbReference type="InterPro" id="IPR004036">
    <property type="entry name" value="Endonuclease-III-like_CS2"/>
</dbReference>
<keyword evidence="11" id="KW-0411">Iron-sulfur</keyword>
<dbReference type="InterPro" id="IPR044298">
    <property type="entry name" value="MIG/MutY"/>
</dbReference>
<accession>A0A3M9XK23</accession>
<comment type="cofactor">
    <cofactor evidence="14">
        <name>[4Fe-4S] cluster</name>
        <dbReference type="ChEBI" id="CHEBI:49883"/>
    </cofactor>
    <text evidence="14">Binds 1 [4Fe-4S] cluster.</text>
</comment>
<keyword evidence="6" id="KW-0004">4Fe-4S</keyword>
<dbReference type="EC" id="3.2.2.31" evidence="4 14"/>
<keyword evidence="13 14" id="KW-0326">Glycosidase</keyword>
<dbReference type="FunFam" id="1.10.340.30:FF:000002">
    <property type="entry name" value="Adenine DNA glycosylase"/>
    <property type="match status" value="1"/>
</dbReference>
<evidence type="ECO:0000256" key="13">
    <source>
        <dbReference type="ARBA" id="ARBA00023295"/>
    </source>
</evidence>
<dbReference type="Pfam" id="PF00730">
    <property type="entry name" value="HhH-GPD"/>
    <property type="match status" value="1"/>
</dbReference>
<evidence type="ECO:0000256" key="12">
    <source>
        <dbReference type="ARBA" id="ARBA00023204"/>
    </source>
</evidence>
<dbReference type="GO" id="GO:0006284">
    <property type="term" value="P:base-excision repair"/>
    <property type="evidence" value="ECO:0007669"/>
    <property type="project" value="UniProtKB-UniRule"/>
</dbReference>
<dbReference type="Proteomes" id="UP000268623">
    <property type="component" value="Unassembled WGS sequence"/>
</dbReference>
<comment type="caution">
    <text evidence="16">The sequence shown here is derived from an EMBL/GenBank/DDBJ whole genome shotgun (WGS) entry which is preliminary data.</text>
</comment>
<keyword evidence="8 14" id="KW-0227">DNA damage</keyword>
<dbReference type="PROSITE" id="PS01155">
    <property type="entry name" value="ENDONUCLEASE_III_2"/>
    <property type="match status" value="1"/>
</dbReference>
<evidence type="ECO:0000256" key="5">
    <source>
        <dbReference type="ARBA" id="ARBA00022023"/>
    </source>
</evidence>
<dbReference type="EMBL" id="QWDD01000001">
    <property type="protein sequence ID" value="RNJ48251.1"/>
    <property type="molecule type" value="Genomic_DNA"/>
</dbReference>
<evidence type="ECO:0000256" key="6">
    <source>
        <dbReference type="ARBA" id="ARBA00022485"/>
    </source>
</evidence>
<evidence type="ECO:0000256" key="4">
    <source>
        <dbReference type="ARBA" id="ARBA00012045"/>
    </source>
</evidence>
<dbReference type="GO" id="GO:0032357">
    <property type="term" value="F:oxidized purine DNA binding"/>
    <property type="evidence" value="ECO:0007669"/>
    <property type="project" value="TreeGrafter"/>
</dbReference>
<dbReference type="GO" id="GO:0046872">
    <property type="term" value="F:metal ion binding"/>
    <property type="evidence" value="ECO:0007669"/>
    <property type="project" value="UniProtKB-UniRule"/>
</dbReference>
<dbReference type="CDD" id="cd03431">
    <property type="entry name" value="NUDIX_DNA_Glycosylase_C-MutY"/>
    <property type="match status" value="1"/>
</dbReference>
<evidence type="ECO:0000259" key="15">
    <source>
        <dbReference type="SMART" id="SM00478"/>
    </source>
</evidence>
<gene>
    <name evidence="16" type="primary">mutY</name>
    <name evidence="16" type="ORF">D1O30_00050</name>
</gene>
<evidence type="ECO:0000313" key="17">
    <source>
        <dbReference type="Proteomes" id="UP000268623"/>
    </source>
</evidence>
<dbReference type="InterPro" id="IPR011257">
    <property type="entry name" value="DNA_glycosylase"/>
</dbReference>
<dbReference type="AlphaFoldDB" id="A0A3M9XK23"/>
<dbReference type="OrthoDB" id="9802365at2"/>
<feature type="domain" description="HhH-GPD" evidence="15">
    <location>
        <begin position="47"/>
        <end position="196"/>
    </location>
</feature>
<dbReference type="InterPro" id="IPR029119">
    <property type="entry name" value="MutY_C"/>
</dbReference>
<dbReference type="Pfam" id="PF14815">
    <property type="entry name" value="NUDIX_4"/>
    <property type="match status" value="1"/>
</dbReference>
<protein>
    <recommendedName>
        <fullName evidence="5 14">Adenine DNA glycosylase</fullName>
        <ecNumber evidence="4 14">3.2.2.31</ecNumber>
    </recommendedName>
</protein>
<keyword evidence="10 14" id="KW-0408">Iron</keyword>
<keyword evidence="7" id="KW-0479">Metal-binding</keyword>
<comment type="function">
    <text evidence="2">Adenine glycosylase active on G-A mispairs. MutY also corrects error-prone DNA synthesis past GO lesions which are due to the oxidatively damaged form of guanine: 7,8-dihydro-8-oxoguanine (8-oxo-dGTP).</text>
</comment>